<keyword evidence="2" id="KW-0808">Transferase</keyword>
<comment type="caution">
    <text evidence="2">The sequence shown here is derived from an EMBL/GenBank/DDBJ whole genome shotgun (WGS) entry which is preliminary data.</text>
</comment>
<reference evidence="3" key="1">
    <citation type="journal article" date="2019" name="Int. J. Syst. Evol. Microbiol.">
        <title>The Global Catalogue of Microorganisms (GCM) 10K type strain sequencing project: providing services to taxonomists for standard genome sequencing and annotation.</title>
        <authorList>
            <consortium name="The Broad Institute Genomics Platform"/>
            <consortium name="The Broad Institute Genome Sequencing Center for Infectious Disease"/>
            <person name="Wu L."/>
            <person name="Ma J."/>
        </authorList>
    </citation>
    <scope>NUCLEOTIDE SEQUENCE [LARGE SCALE GENOMIC DNA]</scope>
    <source>
        <strain evidence="3">JCM 13008</strain>
    </source>
</reference>
<protein>
    <submittedName>
        <fullName evidence="2">Class I SAM-dependent methyltransferase</fullName>
    </submittedName>
</protein>
<dbReference type="Proteomes" id="UP001501581">
    <property type="component" value="Unassembled WGS sequence"/>
</dbReference>
<dbReference type="PANTHER" id="PTHR43591:SF24">
    <property type="entry name" value="2-METHOXY-6-POLYPRENYL-1,4-BENZOQUINOL METHYLASE, MITOCHONDRIAL"/>
    <property type="match status" value="1"/>
</dbReference>
<evidence type="ECO:0000259" key="1">
    <source>
        <dbReference type="Pfam" id="PF08241"/>
    </source>
</evidence>
<name>A0ABP4EHG6_9ACTN</name>
<accession>A0ABP4EHG6</accession>
<feature type="domain" description="Methyltransferase type 11" evidence="1">
    <location>
        <begin position="38"/>
        <end position="130"/>
    </location>
</feature>
<evidence type="ECO:0000313" key="2">
    <source>
        <dbReference type="EMBL" id="GAA1105256.1"/>
    </source>
</evidence>
<keyword evidence="3" id="KW-1185">Reference proteome</keyword>
<dbReference type="Gene3D" id="3.40.50.150">
    <property type="entry name" value="Vaccinia Virus protein VP39"/>
    <property type="match status" value="1"/>
</dbReference>
<dbReference type="SUPFAM" id="SSF53335">
    <property type="entry name" value="S-adenosyl-L-methionine-dependent methyltransferases"/>
    <property type="match status" value="1"/>
</dbReference>
<dbReference type="InterPro" id="IPR013216">
    <property type="entry name" value="Methyltransf_11"/>
</dbReference>
<gene>
    <name evidence="2" type="ORF">GCM10009668_25780</name>
</gene>
<dbReference type="InterPro" id="IPR029063">
    <property type="entry name" value="SAM-dependent_MTases_sf"/>
</dbReference>
<sequence>MTFEVSRDRYDRFMGRYTERLAPQLVDAAEVGAGMRVLDVGCGPGGLTEVIADRVGVTGRVAGIDPSPPFVAACRAAVPAADVREGTAEHLPWPDDAFQVTLSCLVIGFMQDPARGVAEMARVTEPGGRVGACFWDVPRHRMLALAQQGIASVRPDLDPHPPMVGTARDDIPSLMTAAGLSVEDAGELEVRVDYADFSDLWEPISRAPGPIGDALVQLSVAEQVQVERYLRAQLPVGPFELSAFAWYAVARV</sequence>
<proteinExistence type="predicted"/>
<dbReference type="CDD" id="cd02440">
    <property type="entry name" value="AdoMet_MTases"/>
    <property type="match status" value="1"/>
</dbReference>
<dbReference type="GO" id="GO:0008168">
    <property type="term" value="F:methyltransferase activity"/>
    <property type="evidence" value="ECO:0007669"/>
    <property type="project" value="UniProtKB-KW"/>
</dbReference>
<dbReference type="GO" id="GO:0032259">
    <property type="term" value="P:methylation"/>
    <property type="evidence" value="ECO:0007669"/>
    <property type="project" value="UniProtKB-KW"/>
</dbReference>
<dbReference type="RefSeq" id="WP_343995043.1">
    <property type="nucleotide sequence ID" value="NZ_BAAALG010000011.1"/>
</dbReference>
<dbReference type="PANTHER" id="PTHR43591">
    <property type="entry name" value="METHYLTRANSFERASE"/>
    <property type="match status" value="1"/>
</dbReference>
<dbReference type="Pfam" id="PF08241">
    <property type="entry name" value="Methyltransf_11"/>
    <property type="match status" value="1"/>
</dbReference>
<evidence type="ECO:0000313" key="3">
    <source>
        <dbReference type="Proteomes" id="UP001501581"/>
    </source>
</evidence>
<dbReference type="EMBL" id="BAAALG010000011">
    <property type="protein sequence ID" value="GAA1105256.1"/>
    <property type="molecule type" value="Genomic_DNA"/>
</dbReference>
<keyword evidence="2" id="KW-0489">Methyltransferase</keyword>
<organism evidence="2 3">
    <name type="scientific">Nocardioides dubius</name>
    <dbReference type="NCBI Taxonomy" id="317019"/>
    <lineage>
        <taxon>Bacteria</taxon>
        <taxon>Bacillati</taxon>
        <taxon>Actinomycetota</taxon>
        <taxon>Actinomycetes</taxon>
        <taxon>Propionibacteriales</taxon>
        <taxon>Nocardioidaceae</taxon>
        <taxon>Nocardioides</taxon>
    </lineage>
</organism>